<evidence type="ECO:0000313" key="1">
    <source>
        <dbReference type="EMBL" id="KAJ3611345.1"/>
    </source>
</evidence>
<name>A0A9Q0ETJ2_9TELE</name>
<comment type="caution">
    <text evidence="1">The sequence shown here is derived from an EMBL/GenBank/DDBJ whole genome shotgun (WGS) entry which is preliminary data.</text>
</comment>
<evidence type="ECO:0000313" key="2">
    <source>
        <dbReference type="Proteomes" id="UP001148018"/>
    </source>
</evidence>
<gene>
    <name evidence="1" type="ORF">NHX12_021361</name>
</gene>
<dbReference type="Proteomes" id="UP001148018">
    <property type="component" value="Unassembled WGS sequence"/>
</dbReference>
<proteinExistence type="predicted"/>
<organism evidence="1 2">
    <name type="scientific">Muraenolepis orangiensis</name>
    <name type="common">Patagonian moray cod</name>
    <dbReference type="NCBI Taxonomy" id="630683"/>
    <lineage>
        <taxon>Eukaryota</taxon>
        <taxon>Metazoa</taxon>
        <taxon>Chordata</taxon>
        <taxon>Craniata</taxon>
        <taxon>Vertebrata</taxon>
        <taxon>Euteleostomi</taxon>
        <taxon>Actinopterygii</taxon>
        <taxon>Neopterygii</taxon>
        <taxon>Teleostei</taxon>
        <taxon>Neoteleostei</taxon>
        <taxon>Acanthomorphata</taxon>
        <taxon>Zeiogadaria</taxon>
        <taxon>Gadariae</taxon>
        <taxon>Gadiformes</taxon>
        <taxon>Muraenolepidoidei</taxon>
        <taxon>Muraenolepididae</taxon>
        <taxon>Muraenolepis</taxon>
    </lineage>
</organism>
<accession>A0A9Q0ETJ2</accession>
<dbReference type="AlphaFoldDB" id="A0A9Q0ETJ2"/>
<keyword evidence="2" id="KW-1185">Reference proteome</keyword>
<reference evidence="1" key="1">
    <citation type="submission" date="2022-07" db="EMBL/GenBank/DDBJ databases">
        <title>Chromosome-level genome of Muraenolepis orangiensis.</title>
        <authorList>
            <person name="Kim J."/>
        </authorList>
    </citation>
    <scope>NUCLEOTIDE SEQUENCE</scope>
    <source>
        <strain evidence="1">KU_S4_2022</strain>
        <tissue evidence="1">Muscle</tissue>
    </source>
</reference>
<dbReference type="EMBL" id="JANIIK010000037">
    <property type="protein sequence ID" value="KAJ3611345.1"/>
    <property type="molecule type" value="Genomic_DNA"/>
</dbReference>
<sequence>MQWAPSTTWVVNVDALHYRYSENGVMYPLAAEFNVMTECGHMGVVVTWASWSHGRRGHMGVVVTWASWSHGRRGHTGVVVTRASWSHGCRGHMGVVVTWVSWSHGRRGHMGVVVLCLAASCVWCEVE</sequence>
<protein>
    <submittedName>
        <fullName evidence="1">Uncharacterized protein</fullName>
    </submittedName>
</protein>